<name>A0A2J6Q8V8_9HELO</name>
<sequence>MPLFKPLFIHHNEIFIDKNEDWKSLIPAAPRRRFRLIVITPIFIHHNTIKVSTSNNCAGLAVEGTVYHDNNTGGVFDVHLVRSPRLANDTPAKQPSGVLGELGEKPLLKLLDQDELDIKWNQTRQRLGQAKASFQESYKRLEDELVLAKTEL</sequence>
<dbReference type="EMBL" id="KZ613477">
    <property type="protein sequence ID" value="PMD22672.1"/>
    <property type="molecule type" value="Genomic_DNA"/>
</dbReference>
<dbReference type="Proteomes" id="UP000235672">
    <property type="component" value="Unassembled WGS sequence"/>
</dbReference>
<organism evidence="2 3">
    <name type="scientific">Hyaloscypha hepaticicola</name>
    <dbReference type="NCBI Taxonomy" id="2082293"/>
    <lineage>
        <taxon>Eukaryota</taxon>
        <taxon>Fungi</taxon>
        <taxon>Dikarya</taxon>
        <taxon>Ascomycota</taxon>
        <taxon>Pezizomycotina</taxon>
        <taxon>Leotiomycetes</taxon>
        <taxon>Helotiales</taxon>
        <taxon>Hyaloscyphaceae</taxon>
        <taxon>Hyaloscypha</taxon>
    </lineage>
</organism>
<evidence type="ECO:0000256" key="1">
    <source>
        <dbReference type="SAM" id="Coils"/>
    </source>
</evidence>
<keyword evidence="3" id="KW-1185">Reference proteome</keyword>
<dbReference type="AlphaFoldDB" id="A0A2J6Q8V8"/>
<evidence type="ECO:0000313" key="2">
    <source>
        <dbReference type="EMBL" id="PMD22672.1"/>
    </source>
</evidence>
<reference evidence="2 3" key="1">
    <citation type="submission" date="2016-05" db="EMBL/GenBank/DDBJ databases">
        <title>A degradative enzymes factory behind the ericoid mycorrhizal symbiosis.</title>
        <authorList>
            <consortium name="DOE Joint Genome Institute"/>
            <person name="Martino E."/>
            <person name="Morin E."/>
            <person name="Grelet G."/>
            <person name="Kuo A."/>
            <person name="Kohler A."/>
            <person name="Daghino S."/>
            <person name="Barry K."/>
            <person name="Choi C."/>
            <person name="Cichocki N."/>
            <person name="Clum A."/>
            <person name="Copeland A."/>
            <person name="Hainaut M."/>
            <person name="Haridas S."/>
            <person name="Labutti K."/>
            <person name="Lindquist E."/>
            <person name="Lipzen A."/>
            <person name="Khouja H.-R."/>
            <person name="Murat C."/>
            <person name="Ohm R."/>
            <person name="Olson A."/>
            <person name="Spatafora J."/>
            <person name="Veneault-Fourrey C."/>
            <person name="Henrissat B."/>
            <person name="Grigoriev I."/>
            <person name="Martin F."/>
            <person name="Perotto S."/>
        </authorList>
    </citation>
    <scope>NUCLEOTIDE SEQUENCE [LARGE SCALE GENOMIC DNA]</scope>
    <source>
        <strain evidence="2 3">UAMH 7357</strain>
    </source>
</reference>
<keyword evidence="1" id="KW-0175">Coiled coil</keyword>
<proteinExistence type="predicted"/>
<protein>
    <submittedName>
        <fullName evidence="2">Uncharacterized protein</fullName>
    </submittedName>
</protein>
<accession>A0A2J6Q8V8</accession>
<feature type="coiled-coil region" evidence="1">
    <location>
        <begin position="124"/>
        <end position="151"/>
    </location>
</feature>
<gene>
    <name evidence="2" type="ORF">NA56DRAFT_94343</name>
</gene>
<evidence type="ECO:0000313" key="3">
    <source>
        <dbReference type="Proteomes" id="UP000235672"/>
    </source>
</evidence>